<evidence type="ECO:0000256" key="1">
    <source>
        <dbReference type="SAM" id="Phobius"/>
    </source>
</evidence>
<reference evidence="2 3" key="1">
    <citation type="submission" date="2019-02" db="EMBL/GenBank/DDBJ databases">
        <title>Draft genome sequences of novel Actinobacteria.</title>
        <authorList>
            <person name="Sahin N."/>
            <person name="Ay H."/>
            <person name="Saygin H."/>
        </authorList>
    </citation>
    <scope>NUCLEOTIDE SEQUENCE [LARGE SCALE GENOMIC DNA]</scope>
    <source>
        <strain evidence="2 3">16K104</strain>
    </source>
</reference>
<gene>
    <name evidence="2" type="ORF">E1218_33510</name>
</gene>
<evidence type="ECO:0000313" key="2">
    <source>
        <dbReference type="EMBL" id="TDD14150.1"/>
    </source>
</evidence>
<keyword evidence="1" id="KW-1133">Transmembrane helix</keyword>
<dbReference type="Proteomes" id="UP000295172">
    <property type="component" value="Unassembled WGS sequence"/>
</dbReference>
<comment type="caution">
    <text evidence="2">The sequence shown here is derived from an EMBL/GenBank/DDBJ whole genome shotgun (WGS) entry which is preliminary data.</text>
</comment>
<evidence type="ECO:0000313" key="3">
    <source>
        <dbReference type="Proteomes" id="UP000295172"/>
    </source>
</evidence>
<dbReference type="AlphaFoldDB" id="A0A4R4WKD3"/>
<feature type="transmembrane region" description="Helical" evidence="1">
    <location>
        <begin position="7"/>
        <end position="30"/>
    </location>
</feature>
<organism evidence="2 3">
    <name type="scientific">Kribbella turkmenica</name>
    <dbReference type="NCBI Taxonomy" id="2530375"/>
    <lineage>
        <taxon>Bacteria</taxon>
        <taxon>Bacillati</taxon>
        <taxon>Actinomycetota</taxon>
        <taxon>Actinomycetes</taxon>
        <taxon>Propionibacteriales</taxon>
        <taxon>Kribbellaceae</taxon>
        <taxon>Kribbella</taxon>
    </lineage>
</organism>
<dbReference type="RefSeq" id="WP_132327065.1">
    <property type="nucleotide sequence ID" value="NZ_SMKR01000240.1"/>
</dbReference>
<dbReference type="OrthoDB" id="3829387at2"/>
<keyword evidence="1" id="KW-0812">Transmembrane</keyword>
<name>A0A4R4WKD3_9ACTN</name>
<feature type="transmembrane region" description="Helical" evidence="1">
    <location>
        <begin position="36"/>
        <end position="56"/>
    </location>
</feature>
<accession>A0A4R4WKD3</accession>
<keyword evidence="1" id="KW-0472">Membrane</keyword>
<dbReference type="EMBL" id="SMKR01000240">
    <property type="protein sequence ID" value="TDD14150.1"/>
    <property type="molecule type" value="Genomic_DNA"/>
</dbReference>
<keyword evidence="3" id="KW-1185">Reference proteome</keyword>
<sequence length="142" mass="15101">MGDLEHLLNRVSSPADLAVILVAAPLAYVLDAGLDVIGFLAPGYVAISTASVALGLKKVVEVRLSRRGRVPVLQRAAALREHLAADGGSDHLLTFLDAEIALHRRGATTEEDFESALKSCLTQYRGRSLVERSDAGISGGRR</sequence>
<proteinExistence type="predicted"/>
<protein>
    <submittedName>
        <fullName evidence="2">Uncharacterized protein</fullName>
    </submittedName>
</protein>